<feature type="compositionally biased region" description="Basic and acidic residues" evidence="1">
    <location>
        <begin position="344"/>
        <end position="353"/>
    </location>
</feature>
<keyword evidence="3" id="KW-1185">Reference proteome</keyword>
<feature type="compositionally biased region" description="Polar residues" evidence="1">
    <location>
        <begin position="826"/>
        <end position="846"/>
    </location>
</feature>
<dbReference type="EMBL" id="MCFG01000152">
    <property type="protein sequence ID" value="ORX80193.1"/>
    <property type="molecule type" value="Genomic_DNA"/>
</dbReference>
<feature type="compositionally biased region" description="Basic and acidic residues" evidence="1">
    <location>
        <begin position="11"/>
        <end position="22"/>
    </location>
</feature>
<feature type="compositionally biased region" description="Polar residues" evidence="1">
    <location>
        <begin position="1435"/>
        <end position="1463"/>
    </location>
</feature>
<proteinExistence type="predicted"/>
<feature type="region of interest" description="Disordered" evidence="1">
    <location>
        <begin position="274"/>
        <end position="293"/>
    </location>
</feature>
<feature type="compositionally biased region" description="Basic and acidic residues" evidence="1">
    <location>
        <begin position="987"/>
        <end position="1000"/>
    </location>
</feature>
<feature type="compositionally biased region" description="Acidic residues" evidence="1">
    <location>
        <begin position="1001"/>
        <end position="1013"/>
    </location>
</feature>
<feature type="compositionally biased region" description="Basic and acidic residues" evidence="1">
    <location>
        <begin position="1395"/>
        <end position="1415"/>
    </location>
</feature>
<feature type="region of interest" description="Disordered" evidence="1">
    <location>
        <begin position="1269"/>
        <end position="1301"/>
    </location>
</feature>
<feature type="compositionally biased region" description="Basic residues" evidence="1">
    <location>
        <begin position="903"/>
        <end position="914"/>
    </location>
</feature>
<feature type="region of interest" description="Disordered" evidence="1">
    <location>
        <begin position="136"/>
        <end position="158"/>
    </location>
</feature>
<feature type="region of interest" description="Disordered" evidence="1">
    <location>
        <begin position="1"/>
        <end position="22"/>
    </location>
</feature>
<gene>
    <name evidence="2" type="ORF">BCR32DRAFT_268978</name>
</gene>
<protein>
    <submittedName>
        <fullName evidence="2">Uncharacterized protein</fullName>
    </submittedName>
</protein>
<reference evidence="2 3" key="1">
    <citation type="submission" date="2016-08" db="EMBL/GenBank/DDBJ databases">
        <title>A Parts List for Fungal Cellulosomes Revealed by Comparative Genomics.</title>
        <authorList>
            <consortium name="DOE Joint Genome Institute"/>
            <person name="Haitjema C.H."/>
            <person name="Gilmore S.P."/>
            <person name="Henske J.K."/>
            <person name="Solomon K.V."/>
            <person name="De Groot R."/>
            <person name="Kuo A."/>
            <person name="Mondo S.J."/>
            <person name="Salamov A.A."/>
            <person name="Labutti K."/>
            <person name="Zhao Z."/>
            <person name="Chiniquy J."/>
            <person name="Barry K."/>
            <person name="Brewer H.M."/>
            <person name="Purvine S.O."/>
            <person name="Wright A.T."/>
            <person name="Boxma B."/>
            <person name="Van Alen T."/>
            <person name="Hackstein J.H."/>
            <person name="Baker S.E."/>
            <person name="Grigoriev I.V."/>
            <person name="O'Malley M.A."/>
        </authorList>
    </citation>
    <scope>NUCLEOTIDE SEQUENCE [LARGE SCALE GENOMIC DNA]</scope>
    <source>
        <strain evidence="2 3">S4</strain>
    </source>
</reference>
<dbReference type="STRING" id="1754192.A0A1Y1X338"/>
<feature type="region of interest" description="Disordered" evidence="1">
    <location>
        <begin position="1371"/>
        <end position="1486"/>
    </location>
</feature>
<evidence type="ECO:0000256" key="1">
    <source>
        <dbReference type="SAM" id="MobiDB-lite"/>
    </source>
</evidence>
<feature type="compositionally biased region" description="Acidic residues" evidence="1">
    <location>
        <begin position="941"/>
        <end position="950"/>
    </location>
</feature>
<feature type="region of interest" description="Disordered" evidence="1">
    <location>
        <begin position="699"/>
        <end position="748"/>
    </location>
</feature>
<accession>A0A1Y1X338</accession>
<feature type="region of interest" description="Disordered" evidence="1">
    <location>
        <begin position="792"/>
        <end position="876"/>
    </location>
</feature>
<evidence type="ECO:0000313" key="2">
    <source>
        <dbReference type="EMBL" id="ORX80193.1"/>
    </source>
</evidence>
<feature type="region of interest" description="Disordered" evidence="1">
    <location>
        <begin position="893"/>
        <end position="918"/>
    </location>
</feature>
<comment type="caution">
    <text evidence="2">The sequence shown here is derived from an EMBL/GenBank/DDBJ whole genome shotgun (WGS) entry which is preliminary data.</text>
</comment>
<feature type="compositionally biased region" description="Basic residues" evidence="1">
    <location>
        <begin position="792"/>
        <end position="807"/>
    </location>
</feature>
<feature type="compositionally biased region" description="Polar residues" evidence="1">
    <location>
        <begin position="332"/>
        <end position="343"/>
    </location>
</feature>
<feature type="compositionally biased region" description="Basic residues" evidence="1">
    <location>
        <begin position="966"/>
        <end position="986"/>
    </location>
</feature>
<feature type="region of interest" description="Disordered" evidence="1">
    <location>
        <begin position="332"/>
        <end position="364"/>
    </location>
</feature>
<organism evidence="2 3">
    <name type="scientific">Anaeromyces robustus</name>
    <dbReference type="NCBI Taxonomy" id="1754192"/>
    <lineage>
        <taxon>Eukaryota</taxon>
        <taxon>Fungi</taxon>
        <taxon>Fungi incertae sedis</taxon>
        <taxon>Chytridiomycota</taxon>
        <taxon>Chytridiomycota incertae sedis</taxon>
        <taxon>Neocallimastigomycetes</taxon>
        <taxon>Neocallimastigales</taxon>
        <taxon>Neocallimastigaceae</taxon>
        <taxon>Anaeromyces</taxon>
    </lineage>
</organism>
<feature type="region of interest" description="Disordered" evidence="1">
    <location>
        <begin position="939"/>
        <end position="1015"/>
    </location>
</feature>
<feature type="compositionally biased region" description="Basic and acidic residues" evidence="1">
    <location>
        <begin position="141"/>
        <end position="154"/>
    </location>
</feature>
<feature type="compositionally biased region" description="Basic residues" evidence="1">
    <location>
        <begin position="1375"/>
        <end position="1385"/>
    </location>
</feature>
<sequence length="1640" mass="187440">MGIFSIKRTNKSKEKTKESSVIEGKSKNIFHFPSIFKHSNKKKNNKENNVVKNQSKKEQGYYFISYSKSMEISRASTHINNQNNLVNNSYYDTKTIELIKTTMNPISSISYEDQINNRKRKIKEINSSDPEIKRIHSNQSLKEDYERNNLEEKSSITTSIDRPLEEKIDDNLSKNKLRHQSTMTKLNEFLSEGKKNGLVDISSYDEELEYTSYTDLSSKEKSTLLNTEDIQQNVEVIRVDDLKQTEPNHTPTSTQVTLGKDSSLTNTLTSEMTSLNSDDENEIKRNNNNINNINKDKTKQEEITDSNININENSDINNDIDINIKENSKSDTITASNSNIKSSCTHEKRKRGDSYSISPSQGSTTYVQEKRFKKDDVKGSKDLNFVKNHKKRMGIITRSCGPAIRDASVVQGVKGPWRIIETTTLTAGIATSPEIIHQAFGNNISSQIKPMIFRSPSLPSLNTTLSNTKNIITRHQIMSDSLLNEYDSVQKQSLPSSFNGNDSISDDEGSDISGSLNYFSTGSKYKYDQNQIIDEEKSSKNSLPINIKKSSPKLIIQNLKNKSLKAVLKHDTKKLSQNNGKRSPRVKISDLIIPNDTNVKIDDNNSNITTTEFRLQNQSNSITLFQDSTMGSFKVNSSSMIKEELTKDSIESEPQEKSSLTILKYHLNKPLYLENDNPYNTKSNWNNSMTMEARYFITSDNKKRNDHENSSYNGQHQRQKEEKNNYAYGRDTSSSQTIEDEHSTSNISFLGDSSQEQLQSLEEIVNQVNSNKKGKGNGSYSEEIKPILEMARKRKSSERRRKWPKKLRSNENLGSGIQESIRYEQNDSTMSYNNDNMTTMATITSLDRNDQKQKQKQKQNQDKNQDKNQYQDQLSQNDSLYDNYNLGLSFINSESNNDDHYSPRHKYKNPHRIKNTVDIDPHPKIIEIHDIYNYNHHHSFEEEEEEEEEKENISNNNIIGNDNRKKDRNRNSNKYRIKSKGKNKSRNKNEDDKVKGKEVEDYIEEEEEGDDDDLRLREEKNEGVNIGDTTFTSLEFKDTVISSVENDIASSNNNNNNNSTFILKHINSPLSEISMDKLSQKNSYHSKRKASSIRNKNFPRIIDVPQNSSMKKVYAMENIDEEEYNTTFLNYSCTGATAADDTIHSIHIPPTTPFPENSIHILTSQSTQKTSTYNYLPKDLFESNENINITNFQIHTCKDSVLSPLIPCVACSNENKWKNKKFTSKLRQHFKKWIFSITNSKHRDNKSTIYTSSATLSIPIYFGDQLVSPEDQHQHRHHHRSNDSNKIGSGSSSSKSSLYSKKWKSKNNKNLIKDSSPYLFPNKVTQNPLPIQYNSVMKSPSTTIPNYNCVIETKKTESEILPIANDINKKNSSVRIRRTTSKSKSKSNSNSESNLESKPESKLESNLESKPELRSKSRSKSKSKSKSEIKPKTCLSVSTPENIPLSTSQSKTNLSSNKHQNNPKIIKRNDYNDQNGFDKEKSLSSSQARIHYKLSENERNKHKGLIYYNNSRQNLEKDAISHQGSAPNLALENSIELKKRYNNKVSVHEGYNESIFSSPITPELQPMELDDDINNSLSYSSTVSTNLVTINSNSSIPAKKSNCKRHSQSLQSLYKDICVLGLSLERLAEKYSTTNLNRKK</sequence>
<evidence type="ECO:0000313" key="3">
    <source>
        <dbReference type="Proteomes" id="UP000193944"/>
    </source>
</evidence>
<dbReference type="OrthoDB" id="2158687at2759"/>
<feature type="compositionally biased region" description="Low complexity" evidence="1">
    <location>
        <begin position="1284"/>
        <end position="1300"/>
    </location>
</feature>
<name>A0A1Y1X338_9FUNG</name>
<reference evidence="2 3" key="2">
    <citation type="submission" date="2016-08" db="EMBL/GenBank/DDBJ databases">
        <title>Pervasive Adenine N6-methylation of Active Genes in Fungi.</title>
        <authorList>
            <consortium name="DOE Joint Genome Institute"/>
            <person name="Mondo S.J."/>
            <person name="Dannebaum R.O."/>
            <person name="Kuo R.C."/>
            <person name="Labutti K."/>
            <person name="Haridas S."/>
            <person name="Kuo A."/>
            <person name="Salamov A."/>
            <person name="Ahrendt S.R."/>
            <person name="Lipzen A."/>
            <person name="Sullivan W."/>
            <person name="Andreopoulos W.B."/>
            <person name="Clum A."/>
            <person name="Lindquist E."/>
            <person name="Daum C."/>
            <person name="Ramamoorthy G.K."/>
            <person name="Gryganskyi A."/>
            <person name="Culley D."/>
            <person name="Magnuson J.K."/>
            <person name="James T.Y."/>
            <person name="O'Malley M.A."/>
            <person name="Stajich J.E."/>
            <person name="Spatafora J.W."/>
            <person name="Visel A."/>
            <person name="Grigoriev I.V."/>
        </authorList>
    </citation>
    <scope>NUCLEOTIDE SEQUENCE [LARGE SCALE GENOMIC DNA]</scope>
    <source>
        <strain evidence="2 3">S4</strain>
    </source>
</reference>
<feature type="compositionally biased region" description="Polar residues" evidence="1">
    <location>
        <begin position="355"/>
        <end position="364"/>
    </location>
</feature>
<feature type="compositionally biased region" description="Basic and acidic residues" evidence="1">
    <location>
        <begin position="1467"/>
        <end position="1482"/>
    </location>
</feature>
<feature type="compositionally biased region" description="Basic and acidic residues" evidence="1">
    <location>
        <begin position="700"/>
        <end position="709"/>
    </location>
</feature>
<dbReference type="Proteomes" id="UP000193944">
    <property type="component" value="Unassembled WGS sequence"/>
</dbReference>
<feature type="compositionally biased region" description="Basic and acidic residues" evidence="1">
    <location>
        <begin position="847"/>
        <end position="866"/>
    </location>
</feature>